<evidence type="ECO:0000256" key="4">
    <source>
        <dbReference type="ARBA" id="ARBA00022833"/>
    </source>
</evidence>
<evidence type="ECO:0000256" key="1">
    <source>
        <dbReference type="ARBA" id="ARBA00001947"/>
    </source>
</evidence>
<dbReference type="Gene3D" id="3.60.15.10">
    <property type="entry name" value="Ribonuclease Z/Hydroxyacylglutathione hydrolase-like"/>
    <property type="match status" value="1"/>
</dbReference>
<evidence type="ECO:0000256" key="2">
    <source>
        <dbReference type="ARBA" id="ARBA00022723"/>
    </source>
</evidence>
<comment type="caution">
    <text evidence="6">The sequence shown here is derived from an EMBL/GenBank/DDBJ whole genome shotgun (WGS) entry which is preliminary data.</text>
</comment>
<evidence type="ECO:0000313" key="6">
    <source>
        <dbReference type="EMBL" id="KMW08739.1"/>
    </source>
</evidence>
<dbReference type="EMBL" id="ADLK01000078">
    <property type="protein sequence ID" value="KMW08739.1"/>
    <property type="molecule type" value="Genomic_DNA"/>
</dbReference>
<reference evidence="6 7" key="1">
    <citation type="submission" date="2011-04" db="EMBL/GenBank/DDBJ databases">
        <title>The Genome Sequence of Clostridium citroniae WAL-19142.</title>
        <authorList>
            <consortium name="The Broad Institute Genome Sequencing Platform"/>
            <person name="Earl A."/>
            <person name="Ward D."/>
            <person name="Feldgarden M."/>
            <person name="Gevers D."/>
            <person name="Warren Y.A."/>
            <person name="Tyrrell K.L."/>
            <person name="Citron D.M."/>
            <person name="Goldstein E.J."/>
            <person name="Daigneault M."/>
            <person name="Allen-Vercoe E."/>
            <person name="Young S.K."/>
            <person name="Zeng Q."/>
            <person name="Gargeya S."/>
            <person name="Fitzgerald M."/>
            <person name="Haas B."/>
            <person name="Abouelleil A."/>
            <person name="Alvarado L."/>
            <person name="Arachchi H.M."/>
            <person name="Berlin A."/>
            <person name="Brown A."/>
            <person name="Chapman S.B."/>
            <person name="Chen Z."/>
            <person name="Dunbar C."/>
            <person name="Freedman E."/>
            <person name="Gearin G."/>
            <person name="Gellesch M."/>
            <person name="Goldberg J."/>
            <person name="Griggs A."/>
            <person name="Gujja S."/>
            <person name="Heilman E.R."/>
            <person name="Heiman D."/>
            <person name="Howarth C."/>
            <person name="Larson L."/>
            <person name="Lui A."/>
            <person name="MacDonald P.J."/>
            <person name="Mehta T."/>
            <person name="Montmayeur A."/>
            <person name="Murphy C."/>
            <person name="Neiman D."/>
            <person name="Pearson M."/>
            <person name="Priest M."/>
            <person name="Roberts A."/>
            <person name="Saif S."/>
            <person name="Shea T."/>
            <person name="Shenoy N."/>
            <person name="Sisk P."/>
            <person name="Stolte C."/>
            <person name="Sykes S."/>
            <person name="White J."/>
            <person name="Yandava C."/>
            <person name="Wortman J."/>
            <person name="Nusbaum C."/>
            <person name="Birren B."/>
        </authorList>
    </citation>
    <scope>NUCLEOTIDE SEQUENCE [LARGE SCALE GENOMIC DNA]</scope>
    <source>
        <strain evidence="6 7">WAL-19142</strain>
    </source>
</reference>
<keyword evidence="3" id="KW-0378">Hydrolase</keyword>
<proteinExistence type="predicted"/>
<dbReference type="RefSeq" id="WP_045094142.1">
    <property type="nucleotide sequence ID" value="NZ_KQ235875.1"/>
</dbReference>
<dbReference type="OrthoDB" id="9802248at2"/>
<dbReference type="PANTHER" id="PTHR46233:SF3">
    <property type="entry name" value="HYDROXYACYLGLUTATHIONE HYDROLASE GLOC"/>
    <property type="match status" value="1"/>
</dbReference>
<evidence type="ECO:0000256" key="3">
    <source>
        <dbReference type="ARBA" id="ARBA00022801"/>
    </source>
</evidence>
<dbReference type="PANTHER" id="PTHR46233">
    <property type="entry name" value="HYDROXYACYLGLUTATHIONE HYDROLASE GLOC"/>
    <property type="match status" value="1"/>
</dbReference>
<dbReference type="GO" id="GO:0016787">
    <property type="term" value="F:hydrolase activity"/>
    <property type="evidence" value="ECO:0007669"/>
    <property type="project" value="UniProtKB-KW"/>
</dbReference>
<dbReference type="GeneID" id="93165509"/>
<dbReference type="SUPFAM" id="SSF56281">
    <property type="entry name" value="Metallo-hydrolase/oxidoreductase"/>
    <property type="match status" value="1"/>
</dbReference>
<dbReference type="Pfam" id="PF00753">
    <property type="entry name" value="Lactamase_B"/>
    <property type="match status" value="1"/>
</dbReference>
<sequence length="213" mass="23419">MSDMRVKTCVLGAVSTNCYLVYNEGTKKAVIVDPADNAQFILNKCNELGITPEAILLTHGHFDHIMAAEDVRRSFHIKIYASETEDAMLSDSGLNLSGGWAGKQTSFHADVLLKDGDELELIGFRWKVIETPGHTTGSVCYYVPEEEVVFSGDTLFCESYGRTDLPTGSSSQMVSSLLDKVFALPDDTMAYPGHGDTTTIGYEKKNNPIAFYR</sequence>
<dbReference type="SMART" id="SM00849">
    <property type="entry name" value="Lactamase_B"/>
    <property type="match status" value="1"/>
</dbReference>
<dbReference type="InterPro" id="IPR051453">
    <property type="entry name" value="MBL_Glyoxalase_II"/>
</dbReference>
<dbReference type="Proteomes" id="UP000037392">
    <property type="component" value="Unassembled WGS sequence"/>
</dbReference>
<accession>A0A0J9B8N3</accession>
<keyword evidence="4" id="KW-0862">Zinc</keyword>
<name>A0A0J9B8N3_9FIRM</name>
<dbReference type="InterPro" id="IPR036866">
    <property type="entry name" value="RibonucZ/Hydroxyglut_hydro"/>
</dbReference>
<dbReference type="AlphaFoldDB" id="A0A0J9B8N3"/>
<dbReference type="GO" id="GO:0046872">
    <property type="term" value="F:metal ion binding"/>
    <property type="evidence" value="ECO:0007669"/>
    <property type="project" value="UniProtKB-KW"/>
</dbReference>
<evidence type="ECO:0000313" key="7">
    <source>
        <dbReference type="Proteomes" id="UP000037392"/>
    </source>
</evidence>
<dbReference type="InterPro" id="IPR001279">
    <property type="entry name" value="Metallo-B-lactamas"/>
</dbReference>
<gene>
    <name evidence="6" type="ORF">HMPREF9470_00636</name>
</gene>
<feature type="domain" description="Metallo-beta-lactamase" evidence="5">
    <location>
        <begin position="15"/>
        <end position="194"/>
    </location>
</feature>
<organism evidence="6 7">
    <name type="scientific">[Clostridium] citroniae WAL-19142</name>
    <dbReference type="NCBI Taxonomy" id="742734"/>
    <lineage>
        <taxon>Bacteria</taxon>
        <taxon>Bacillati</taxon>
        <taxon>Bacillota</taxon>
        <taxon>Clostridia</taxon>
        <taxon>Lachnospirales</taxon>
        <taxon>Lachnospiraceae</taxon>
        <taxon>Enterocloster</taxon>
    </lineage>
</organism>
<evidence type="ECO:0000259" key="5">
    <source>
        <dbReference type="SMART" id="SM00849"/>
    </source>
</evidence>
<protein>
    <recommendedName>
        <fullName evidence="5">Metallo-beta-lactamase domain-containing protein</fullName>
    </recommendedName>
</protein>
<dbReference type="CDD" id="cd06262">
    <property type="entry name" value="metallo-hydrolase-like_MBL-fold"/>
    <property type="match status" value="1"/>
</dbReference>
<keyword evidence="2" id="KW-0479">Metal-binding</keyword>
<dbReference type="PATRIC" id="fig|742734.4.peg.680"/>
<comment type="cofactor">
    <cofactor evidence="1">
        <name>Zn(2+)</name>
        <dbReference type="ChEBI" id="CHEBI:29105"/>
    </cofactor>
</comment>